<sequence>MPQNQPIFGTILSPPSAGVPLPQQQNQAQQAGPQAGQQQPMLQAQPQPQPQLQLQFPGFPARSASTPPFQAGAALQFQGGMNPFLAPQGVCSACVLQYPGYDQGLAFNPGQQFQYPQVFVNGRNVSGNAGFPGAQPQQQYYPQYPTRSGRNRARNGRGAMAQPQPYPGMAPNQGFPYYPGQFW</sequence>
<dbReference type="EMBL" id="JAFIMR010000021">
    <property type="protein sequence ID" value="KAI1865771.1"/>
    <property type="molecule type" value="Genomic_DNA"/>
</dbReference>
<accession>A0A9P9WJ34</accession>
<dbReference type="Proteomes" id="UP000829685">
    <property type="component" value="Unassembled WGS sequence"/>
</dbReference>
<organism evidence="2 3">
    <name type="scientific">Neoarthrinium moseri</name>
    <dbReference type="NCBI Taxonomy" id="1658444"/>
    <lineage>
        <taxon>Eukaryota</taxon>
        <taxon>Fungi</taxon>
        <taxon>Dikarya</taxon>
        <taxon>Ascomycota</taxon>
        <taxon>Pezizomycotina</taxon>
        <taxon>Sordariomycetes</taxon>
        <taxon>Xylariomycetidae</taxon>
        <taxon>Amphisphaeriales</taxon>
        <taxon>Apiosporaceae</taxon>
        <taxon>Neoarthrinium</taxon>
    </lineage>
</organism>
<name>A0A9P9WJ34_9PEZI</name>
<evidence type="ECO:0000313" key="3">
    <source>
        <dbReference type="Proteomes" id="UP000829685"/>
    </source>
</evidence>
<comment type="caution">
    <text evidence="2">The sequence shown here is derived from an EMBL/GenBank/DDBJ whole genome shotgun (WGS) entry which is preliminary data.</text>
</comment>
<evidence type="ECO:0000313" key="2">
    <source>
        <dbReference type="EMBL" id="KAI1865771.1"/>
    </source>
</evidence>
<evidence type="ECO:0000256" key="1">
    <source>
        <dbReference type="SAM" id="MobiDB-lite"/>
    </source>
</evidence>
<keyword evidence="3" id="KW-1185">Reference proteome</keyword>
<feature type="compositionally biased region" description="Low complexity" evidence="1">
    <location>
        <begin position="20"/>
        <end position="61"/>
    </location>
</feature>
<gene>
    <name evidence="2" type="ORF">JX265_008094</name>
</gene>
<proteinExistence type="predicted"/>
<reference evidence="2" key="1">
    <citation type="submission" date="2021-03" db="EMBL/GenBank/DDBJ databases">
        <title>Revisited historic fungal species revealed as producer of novel bioactive compounds through whole genome sequencing and comparative genomics.</title>
        <authorList>
            <person name="Vignolle G.A."/>
            <person name="Hochenegger N."/>
            <person name="Mach R.L."/>
            <person name="Mach-Aigner A.R."/>
            <person name="Javad Rahimi M."/>
            <person name="Salim K.A."/>
            <person name="Chan C.M."/>
            <person name="Lim L.B.L."/>
            <person name="Cai F."/>
            <person name="Druzhinina I.S."/>
            <person name="U'Ren J.M."/>
            <person name="Derntl C."/>
        </authorList>
    </citation>
    <scope>NUCLEOTIDE SEQUENCE</scope>
    <source>
        <strain evidence="2">TUCIM 5799</strain>
    </source>
</reference>
<dbReference type="AlphaFoldDB" id="A0A9P9WJ34"/>
<feature type="region of interest" description="Disordered" evidence="1">
    <location>
        <begin position="1"/>
        <end position="65"/>
    </location>
</feature>
<protein>
    <submittedName>
        <fullName evidence="2">Uncharacterized protein</fullName>
    </submittedName>
</protein>